<dbReference type="OMA" id="LNCAYWP"/>
<evidence type="ECO:0008006" key="8">
    <source>
        <dbReference type="Google" id="ProtNLM"/>
    </source>
</evidence>
<feature type="domain" description="Peptidase S33 tripeptidyl aminopeptidase-like C-terminal" evidence="5">
    <location>
        <begin position="394"/>
        <end position="491"/>
    </location>
</feature>
<dbReference type="RefSeq" id="XP_016222922.1">
    <property type="nucleotide sequence ID" value="XM_016370629.1"/>
</dbReference>
<dbReference type="HOGENOM" id="CLU_013364_3_3_1"/>
<feature type="signal peptide" evidence="3">
    <location>
        <begin position="1"/>
        <end position="19"/>
    </location>
</feature>
<dbReference type="Pfam" id="PF08386">
    <property type="entry name" value="Abhydrolase_4"/>
    <property type="match status" value="1"/>
</dbReference>
<dbReference type="InterPro" id="IPR051601">
    <property type="entry name" value="Serine_prot/Carboxylest_S33"/>
</dbReference>
<dbReference type="GO" id="GO:0016787">
    <property type="term" value="F:hydrolase activity"/>
    <property type="evidence" value="ECO:0007669"/>
    <property type="project" value="UniProtKB-KW"/>
</dbReference>
<feature type="domain" description="AB hydrolase-1" evidence="4">
    <location>
        <begin position="80"/>
        <end position="264"/>
    </location>
</feature>
<name>A0A0D1ZWZ7_EXOME</name>
<protein>
    <recommendedName>
        <fullName evidence="8">AB hydrolase-1 domain-containing protein</fullName>
    </recommendedName>
</protein>
<dbReference type="AlphaFoldDB" id="A0A0D1ZWZ7"/>
<proteinExistence type="inferred from homology"/>
<dbReference type="PANTHER" id="PTHR43248">
    <property type="entry name" value="2-SUCCINYL-6-HYDROXY-2,4-CYCLOHEXADIENE-1-CARBOXYLATE SYNTHASE"/>
    <property type="match status" value="1"/>
</dbReference>
<dbReference type="STRING" id="212818.A0A0D1ZWZ7"/>
<dbReference type="Pfam" id="PF00561">
    <property type="entry name" value="Abhydrolase_1"/>
    <property type="match status" value="1"/>
</dbReference>
<dbReference type="PANTHER" id="PTHR43248:SF30">
    <property type="entry name" value="AB HYDROLASE-1 DOMAIN-CONTAINING PROTEIN"/>
    <property type="match status" value="1"/>
</dbReference>
<dbReference type="Proteomes" id="UP000054302">
    <property type="component" value="Unassembled WGS sequence"/>
</dbReference>
<dbReference type="OrthoDB" id="425534at2759"/>
<keyword evidence="3" id="KW-0732">Signal</keyword>
<dbReference type="VEuPathDB" id="FungiDB:PV10_05894"/>
<evidence type="ECO:0000256" key="1">
    <source>
        <dbReference type="ARBA" id="ARBA00010088"/>
    </source>
</evidence>
<evidence type="ECO:0000256" key="2">
    <source>
        <dbReference type="ARBA" id="ARBA00022801"/>
    </source>
</evidence>
<keyword evidence="2" id="KW-0378">Hydrolase</keyword>
<dbReference type="EMBL" id="KN847523">
    <property type="protein sequence ID" value="KIV91348.1"/>
    <property type="molecule type" value="Genomic_DNA"/>
</dbReference>
<dbReference type="InterPro" id="IPR029058">
    <property type="entry name" value="AB_hydrolase_fold"/>
</dbReference>
<accession>A0A0D1ZWZ7</accession>
<evidence type="ECO:0000313" key="7">
    <source>
        <dbReference type="Proteomes" id="UP000054302"/>
    </source>
</evidence>
<dbReference type="SUPFAM" id="SSF53474">
    <property type="entry name" value="alpha/beta-Hydrolases"/>
    <property type="match status" value="1"/>
</dbReference>
<dbReference type="Gene3D" id="3.40.50.1820">
    <property type="entry name" value="alpha/beta hydrolase"/>
    <property type="match status" value="1"/>
</dbReference>
<reference evidence="6 7" key="1">
    <citation type="submission" date="2015-01" db="EMBL/GenBank/DDBJ databases">
        <title>The Genome Sequence of Exophiala mesophila CBS40295.</title>
        <authorList>
            <consortium name="The Broad Institute Genomics Platform"/>
            <person name="Cuomo C."/>
            <person name="de Hoog S."/>
            <person name="Gorbushina A."/>
            <person name="Stielow B."/>
            <person name="Teixiera M."/>
            <person name="Abouelleil A."/>
            <person name="Chapman S.B."/>
            <person name="Priest M."/>
            <person name="Young S.K."/>
            <person name="Wortman J."/>
            <person name="Nusbaum C."/>
            <person name="Birren B."/>
        </authorList>
    </citation>
    <scope>NUCLEOTIDE SEQUENCE [LARGE SCALE GENOMIC DNA]</scope>
    <source>
        <strain evidence="6 7">CBS 40295</strain>
    </source>
</reference>
<sequence>MLRFNVPLSLLLSPMLAWAAPVSPYSQLEWTHCEANATSTLLDCATLQVPMNWLDPTGEQITLDITRLRTNSPKRIGSLFVNPGGPGGAAAELCEGQARDPALYSQTLQDHYDIICPDPRGVGKSSRVECDPELWAETPSYFVEDEASFEKILEFNKRLGADCLSRTGPLMGFVDTTNAAKDLEAIRIALGEEKLNWLGWSYGTQLGAAYAELFPEKVGNMVLDGAVDHSMRELEGFVMTNWAMEDEMRRFFDWCNSNTTCAIYGEWDSADLWDGMVAEANRNPIPAPGCLPDADTESAGRCQATVTGYDLIFNLENNFMSPNEWIWVSNAMNESLNGNATLLSRPDPVPGTGVDYPNLAIGCLDWQPNSTTYDEHIALQNLGSAMFPHNLGSGMSMQFATTCIGWPFKPTNPQHWLDPAKMALAPPILVVNSEHDPATPISWAHGLMRQIPKGVLLTRTGDGHTSYMDNLAAREIMDAFLVNGTLPAPNTIVE</sequence>
<feature type="chain" id="PRO_5002248270" description="AB hydrolase-1 domain-containing protein" evidence="3">
    <location>
        <begin position="20"/>
        <end position="494"/>
    </location>
</feature>
<keyword evidence="7" id="KW-1185">Reference proteome</keyword>
<gene>
    <name evidence="6" type="ORF">PV10_05894</name>
</gene>
<organism evidence="6 7">
    <name type="scientific">Exophiala mesophila</name>
    <name type="common">Black yeast-like fungus</name>
    <dbReference type="NCBI Taxonomy" id="212818"/>
    <lineage>
        <taxon>Eukaryota</taxon>
        <taxon>Fungi</taxon>
        <taxon>Dikarya</taxon>
        <taxon>Ascomycota</taxon>
        <taxon>Pezizomycotina</taxon>
        <taxon>Eurotiomycetes</taxon>
        <taxon>Chaetothyriomycetidae</taxon>
        <taxon>Chaetothyriales</taxon>
        <taxon>Herpotrichiellaceae</taxon>
        <taxon>Exophiala</taxon>
    </lineage>
</organism>
<comment type="similarity">
    <text evidence="1">Belongs to the peptidase S33 family.</text>
</comment>
<evidence type="ECO:0000259" key="5">
    <source>
        <dbReference type="Pfam" id="PF08386"/>
    </source>
</evidence>
<dbReference type="InterPro" id="IPR000073">
    <property type="entry name" value="AB_hydrolase_1"/>
</dbReference>
<evidence type="ECO:0000259" key="4">
    <source>
        <dbReference type="Pfam" id="PF00561"/>
    </source>
</evidence>
<evidence type="ECO:0000256" key="3">
    <source>
        <dbReference type="SAM" id="SignalP"/>
    </source>
</evidence>
<evidence type="ECO:0000313" key="6">
    <source>
        <dbReference type="EMBL" id="KIV91348.1"/>
    </source>
</evidence>
<dbReference type="GeneID" id="27323739"/>
<dbReference type="InterPro" id="IPR013595">
    <property type="entry name" value="Pept_S33_TAP-like_C"/>
</dbReference>